<dbReference type="KEGG" id="dpd:Deipe_3266"/>
<name>L0A499_DEIPD</name>
<dbReference type="STRING" id="937777.Deipe_3266"/>
<evidence type="ECO:0000256" key="2">
    <source>
        <dbReference type="ARBA" id="ARBA00012224"/>
    </source>
</evidence>
<dbReference type="InterPro" id="IPR004839">
    <property type="entry name" value="Aminotransferase_I/II_large"/>
</dbReference>
<dbReference type="SUPFAM" id="SSF53383">
    <property type="entry name" value="PLP-dependent transferases"/>
    <property type="match status" value="1"/>
</dbReference>
<dbReference type="eggNOG" id="COG1168">
    <property type="taxonomic scope" value="Bacteria"/>
</dbReference>
<evidence type="ECO:0000256" key="4">
    <source>
        <dbReference type="ARBA" id="ARBA00023239"/>
    </source>
</evidence>
<dbReference type="HOGENOM" id="CLU_017584_15_0_0"/>
<dbReference type="EMBL" id="CP003382">
    <property type="protein sequence ID" value="AFZ68708.1"/>
    <property type="molecule type" value="Genomic_DNA"/>
</dbReference>
<evidence type="ECO:0000313" key="7">
    <source>
        <dbReference type="EMBL" id="AFZ68708.1"/>
    </source>
</evidence>
<dbReference type="OrthoDB" id="9802872at2"/>
<dbReference type="PANTHER" id="PTHR43525">
    <property type="entry name" value="PROTEIN MALY"/>
    <property type="match status" value="1"/>
</dbReference>
<keyword evidence="8" id="KW-1185">Reference proteome</keyword>
<dbReference type="AlphaFoldDB" id="L0A499"/>
<dbReference type="NCBIfam" id="TIGR04350">
    <property type="entry name" value="C_S_lyase_PatB"/>
    <property type="match status" value="1"/>
</dbReference>
<dbReference type="InterPro" id="IPR015424">
    <property type="entry name" value="PyrdxlP-dep_Trfase"/>
</dbReference>
<evidence type="ECO:0000313" key="8">
    <source>
        <dbReference type="Proteomes" id="UP000010467"/>
    </source>
</evidence>
<protein>
    <recommendedName>
        <fullName evidence="2">cysteine-S-conjugate beta-lyase</fullName>
        <ecNumber evidence="2">4.4.1.13</ecNumber>
    </recommendedName>
</protein>
<evidence type="ECO:0000256" key="5">
    <source>
        <dbReference type="ARBA" id="ARBA00037974"/>
    </source>
</evidence>
<dbReference type="InterPro" id="IPR015421">
    <property type="entry name" value="PyrdxlP-dep_Trfase_major"/>
</dbReference>
<dbReference type="Gene3D" id="3.40.640.10">
    <property type="entry name" value="Type I PLP-dependent aspartate aminotransferase-like (Major domain)"/>
    <property type="match status" value="1"/>
</dbReference>
<comment type="similarity">
    <text evidence="5">Belongs to the class-II pyridoxal-phosphate-dependent aminotransferase family. MalY/PatB cystathionine beta-lyase subfamily.</text>
</comment>
<proteinExistence type="inferred from homology"/>
<dbReference type="Gene3D" id="3.90.1150.10">
    <property type="entry name" value="Aspartate Aminotransferase, domain 1"/>
    <property type="match status" value="1"/>
</dbReference>
<dbReference type="InterPro" id="IPR051798">
    <property type="entry name" value="Class-II_PLP-Dep_Aminotrans"/>
</dbReference>
<sequence length="383" mass="42725">MPHLFDDVRPEDLRHADSYKWTTHPAEVLPLWVADMDFPVAEEITDALHRRLTRSVGYPQLQGDPALLDLLAARQTARGHPDLPREGMWLLPGVVPGLYASVLGLTGPGEEVLTHTPIYPPFLSAIEDHGRRTRPVPLLQQESGWEIDWGALEDSVTPATRLLLFCSPHNPTGRVWTREELERLGEFALRHRLWVVSDELHADLVLDGEFVSLASLGADIAQRTVTLTGPCKTFNTAGLPIGAAMSANPALIARLQLATRGVMAHPGALSIEMWRAGLTHGERWLGEVLDYLKGNREFLAQELRHNLPEVRFTPPQATYLAWLDFRAFRWSDEAYEFLLREARVGLNNGPTFGPGYQGFLRLNFATSRAVLQEALARIVHAAS</sequence>
<gene>
    <name evidence="7" type="ordered locus">Deipe_3266</name>
</gene>
<dbReference type="CDD" id="cd00609">
    <property type="entry name" value="AAT_like"/>
    <property type="match status" value="1"/>
</dbReference>
<dbReference type="EC" id="4.4.1.13" evidence="2"/>
<evidence type="ECO:0000256" key="1">
    <source>
        <dbReference type="ARBA" id="ARBA00001933"/>
    </source>
</evidence>
<feature type="domain" description="Aminotransferase class I/classII large" evidence="6">
    <location>
        <begin position="33"/>
        <end position="378"/>
    </location>
</feature>
<dbReference type="InterPro" id="IPR027619">
    <property type="entry name" value="C-S_lyase_PatB-like"/>
</dbReference>
<keyword evidence="3" id="KW-0663">Pyridoxal phosphate</keyword>
<dbReference type="GO" id="GO:0047804">
    <property type="term" value="F:cysteine-S-conjugate beta-lyase activity"/>
    <property type="evidence" value="ECO:0007669"/>
    <property type="project" value="UniProtKB-EC"/>
</dbReference>
<dbReference type="PATRIC" id="fig|937777.3.peg.3282"/>
<reference evidence="8" key="1">
    <citation type="submission" date="2012-03" db="EMBL/GenBank/DDBJ databases">
        <title>Complete sequence of chromosome of Deinococcus peraridilitoris DSM 19664.</title>
        <authorList>
            <person name="Lucas S."/>
            <person name="Copeland A."/>
            <person name="Lapidus A."/>
            <person name="Glavina del Rio T."/>
            <person name="Dalin E."/>
            <person name="Tice H."/>
            <person name="Bruce D."/>
            <person name="Goodwin L."/>
            <person name="Pitluck S."/>
            <person name="Peters L."/>
            <person name="Mikhailova N."/>
            <person name="Lu M."/>
            <person name="Kyrpides N."/>
            <person name="Mavromatis K."/>
            <person name="Ivanova N."/>
            <person name="Brettin T."/>
            <person name="Detter J.C."/>
            <person name="Han C."/>
            <person name="Larimer F."/>
            <person name="Land M."/>
            <person name="Hauser L."/>
            <person name="Markowitz V."/>
            <person name="Cheng J.-F."/>
            <person name="Hugenholtz P."/>
            <person name="Woyke T."/>
            <person name="Wu D."/>
            <person name="Pukall R."/>
            <person name="Steenblock K."/>
            <person name="Brambilla E."/>
            <person name="Klenk H.-P."/>
            <person name="Eisen J.A."/>
        </authorList>
    </citation>
    <scope>NUCLEOTIDE SEQUENCE [LARGE SCALE GENOMIC DNA]</scope>
    <source>
        <strain evidence="8">DSM 19664 / LMG 22246 / CIP 109416 / KR-200</strain>
    </source>
</reference>
<dbReference type="RefSeq" id="WP_015237006.1">
    <property type="nucleotide sequence ID" value="NC_019793.1"/>
</dbReference>
<keyword evidence="4" id="KW-0456">Lyase</keyword>
<dbReference type="PANTHER" id="PTHR43525:SF1">
    <property type="entry name" value="PROTEIN MALY"/>
    <property type="match status" value="1"/>
</dbReference>
<evidence type="ECO:0000256" key="3">
    <source>
        <dbReference type="ARBA" id="ARBA00022898"/>
    </source>
</evidence>
<dbReference type="GO" id="GO:0030170">
    <property type="term" value="F:pyridoxal phosphate binding"/>
    <property type="evidence" value="ECO:0007669"/>
    <property type="project" value="InterPro"/>
</dbReference>
<evidence type="ECO:0000259" key="6">
    <source>
        <dbReference type="Pfam" id="PF00155"/>
    </source>
</evidence>
<dbReference type="Proteomes" id="UP000010467">
    <property type="component" value="Chromosome"/>
</dbReference>
<dbReference type="InterPro" id="IPR015422">
    <property type="entry name" value="PyrdxlP-dep_Trfase_small"/>
</dbReference>
<accession>L0A499</accession>
<organism evidence="7 8">
    <name type="scientific">Deinococcus peraridilitoris (strain DSM 19664 / LMG 22246 / CIP 109416 / KR-200)</name>
    <dbReference type="NCBI Taxonomy" id="937777"/>
    <lineage>
        <taxon>Bacteria</taxon>
        <taxon>Thermotogati</taxon>
        <taxon>Deinococcota</taxon>
        <taxon>Deinococci</taxon>
        <taxon>Deinococcales</taxon>
        <taxon>Deinococcaceae</taxon>
        <taxon>Deinococcus</taxon>
    </lineage>
</organism>
<dbReference type="Pfam" id="PF00155">
    <property type="entry name" value="Aminotran_1_2"/>
    <property type="match status" value="1"/>
</dbReference>
<comment type="cofactor">
    <cofactor evidence="1">
        <name>pyridoxal 5'-phosphate</name>
        <dbReference type="ChEBI" id="CHEBI:597326"/>
    </cofactor>
</comment>